<dbReference type="PANTHER" id="PTHR14226">
    <property type="entry name" value="NEUROPATHY TARGET ESTERASE/SWISS CHEESE D.MELANOGASTER"/>
    <property type="match status" value="1"/>
</dbReference>
<gene>
    <name evidence="6" type="ORF">SAMN03080610_00310</name>
</gene>
<keyword evidence="2 4" id="KW-0442">Lipid degradation</keyword>
<feature type="short sequence motif" description="GXGXXG" evidence="4">
    <location>
        <begin position="13"/>
        <end position="18"/>
    </location>
</feature>
<reference evidence="6 7" key="1">
    <citation type="submission" date="2016-10" db="EMBL/GenBank/DDBJ databases">
        <authorList>
            <person name="de Groot N.N."/>
        </authorList>
    </citation>
    <scope>NUCLEOTIDE SEQUENCE [LARGE SCALE GENOMIC DNA]</scope>
    <source>
        <strain evidence="6 7">DSM 2698</strain>
    </source>
</reference>
<evidence type="ECO:0000256" key="3">
    <source>
        <dbReference type="ARBA" id="ARBA00023098"/>
    </source>
</evidence>
<name>A0A1G5MBG1_AFIMA</name>
<evidence type="ECO:0000256" key="2">
    <source>
        <dbReference type="ARBA" id="ARBA00022963"/>
    </source>
</evidence>
<feature type="active site" description="Nucleophile" evidence="4">
    <location>
        <position position="42"/>
    </location>
</feature>
<feature type="active site" description="Proton acceptor" evidence="4">
    <location>
        <position position="172"/>
    </location>
</feature>
<proteinExistence type="predicted"/>
<dbReference type="AlphaFoldDB" id="A0A1G5MBG1"/>
<evidence type="ECO:0000256" key="1">
    <source>
        <dbReference type="ARBA" id="ARBA00022801"/>
    </source>
</evidence>
<evidence type="ECO:0000313" key="6">
    <source>
        <dbReference type="EMBL" id="SCZ21730.1"/>
    </source>
</evidence>
<evidence type="ECO:0000313" key="7">
    <source>
        <dbReference type="Proteomes" id="UP000199347"/>
    </source>
</evidence>
<dbReference type="Pfam" id="PF01734">
    <property type="entry name" value="Patatin"/>
    <property type="match status" value="1"/>
</dbReference>
<accession>A0A1G5MBG1</accession>
<dbReference type="OrthoDB" id="5290098at2"/>
<dbReference type="GO" id="GO:0016787">
    <property type="term" value="F:hydrolase activity"/>
    <property type="evidence" value="ECO:0007669"/>
    <property type="project" value="UniProtKB-UniRule"/>
</dbReference>
<dbReference type="SUPFAM" id="SSF52151">
    <property type="entry name" value="FabD/lysophospholipase-like"/>
    <property type="match status" value="1"/>
</dbReference>
<dbReference type="InterPro" id="IPR050301">
    <property type="entry name" value="NTE"/>
</dbReference>
<dbReference type="InterPro" id="IPR002641">
    <property type="entry name" value="PNPLA_dom"/>
</dbReference>
<dbReference type="PANTHER" id="PTHR14226:SF29">
    <property type="entry name" value="NEUROPATHY TARGET ESTERASE SWS"/>
    <property type="match status" value="1"/>
</dbReference>
<organism evidence="6 7">
    <name type="scientific">Afifella marina DSM 2698</name>
    <dbReference type="NCBI Taxonomy" id="1120955"/>
    <lineage>
        <taxon>Bacteria</taxon>
        <taxon>Pseudomonadati</taxon>
        <taxon>Pseudomonadota</taxon>
        <taxon>Alphaproteobacteria</taxon>
        <taxon>Hyphomicrobiales</taxon>
        <taxon>Afifellaceae</taxon>
        <taxon>Afifella</taxon>
    </lineage>
</organism>
<feature type="short sequence motif" description="DGA/G" evidence="4">
    <location>
        <begin position="172"/>
        <end position="174"/>
    </location>
</feature>
<keyword evidence="3 4" id="KW-0443">Lipid metabolism</keyword>
<evidence type="ECO:0000256" key="4">
    <source>
        <dbReference type="PROSITE-ProRule" id="PRU01161"/>
    </source>
</evidence>
<evidence type="ECO:0000259" key="5">
    <source>
        <dbReference type="PROSITE" id="PS51635"/>
    </source>
</evidence>
<dbReference type="STRING" id="1120955.SAMN03080610_00310"/>
<protein>
    <submittedName>
        <fullName evidence="6">NTE family protein</fullName>
    </submittedName>
</protein>
<dbReference type="Proteomes" id="UP000199347">
    <property type="component" value="Unassembled WGS sequence"/>
</dbReference>
<dbReference type="GO" id="GO:0016042">
    <property type="term" value="P:lipid catabolic process"/>
    <property type="evidence" value="ECO:0007669"/>
    <property type="project" value="UniProtKB-UniRule"/>
</dbReference>
<dbReference type="EMBL" id="FMVW01000001">
    <property type="protein sequence ID" value="SCZ21730.1"/>
    <property type="molecule type" value="Genomic_DNA"/>
</dbReference>
<feature type="domain" description="PNPLA" evidence="5">
    <location>
        <begin position="9"/>
        <end position="185"/>
    </location>
</feature>
<dbReference type="InterPro" id="IPR016035">
    <property type="entry name" value="Acyl_Trfase/lysoPLipase"/>
</dbReference>
<feature type="short sequence motif" description="GXSXG" evidence="4">
    <location>
        <begin position="40"/>
        <end position="44"/>
    </location>
</feature>
<sequence>MSLNHDIGLALGGGGARGMAHILVCEVFDELGLKPALIAGTSIGAIIGAGYASGLSGREMRERAIEFFGQRRELYSRLWQTRPIGFGDILRGRLLQAQFDTLRVLENFVPGIEVVPETFEELKIPLKVVSCDFYGWCETVMETGELRPAIAASIAIPSVFKPVSINGRIQIDGGAVNPLPIDLCLDKSLIVASDVAGGPNGDPDKVPGLLETIIGAAQISMQAVQAEKLKRRRPDILFRPEINGFFILDFMKSEQIISLNEPLKDDLKRRLEHIIDSPFERSDAPAASQIQAEIGLAH</sequence>
<dbReference type="Gene3D" id="3.40.1090.10">
    <property type="entry name" value="Cytosolic phospholipase A2 catalytic domain"/>
    <property type="match status" value="2"/>
</dbReference>
<dbReference type="PROSITE" id="PS51635">
    <property type="entry name" value="PNPLA"/>
    <property type="match status" value="1"/>
</dbReference>
<keyword evidence="1 4" id="KW-0378">Hydrolase</keyword>
<dbReference type="RefSeq" id="WP_092809128.1">
    <property type="nucleotide sequence ID" value="NZ_FMVW01000001.1"/>
</dbReference>
<keyword evidence="7" id="KW-1185">Reference proteome</keyword>